<feature type="region of interest" description="Disordered" evidence="1">
    <location>
        <begin position="247"/>
        <end position="319"/>
    </location>
</feature>
<evidence type="ECO:0000313" key="3">
    <source>
        <dbReference type="Proteomes" id="UP000494363"/>
    </source>
</evidence>
<feature type="compositionally biased region" description="Polar residues" evidence="1">
    <location>
        <begin position="303"/>
        <end position="314"/>
    </location>
</feature>
<name>A0A6J5CZ45_9BURK</name>
<dbReference type="PANTHER" id="PTHR39431">
    <property type="entry name" value="FRPA/C-RELATED PROTEIN"/>
    <property type="match status" value="1"/>
</dbReference>
<organism evidence="2 3">
    <name type="scientific">Paraburkholderia humisilvae</name>
    <dbReference type="NCBI Taxonomy" id="627669"/>
    <lineage>
        <taxon>Bacteria</taxon>
        <taxon>Pseudomonadati</taxon>
        <taxon>Pseudomonadota</taxon>
        <taxon>Betaproteobacteria</taxon>
        <taxon>Burkholderiales</taxon>
        <taxon>Burkholderiaceae</taxon>
        <taxon>Paraburkholderia</taxon>
    </lineage>
</organism>
<proteinExistence type="predicted"/>
<keyword evidence="3" id="KW-1185">Reference proteome</keyword>
<dbReference type="PANTHER" id="PTHR39431:SF1">
    <property type="entry name" value="FRPA_C-RELATED PROTEIN"/>
    <property type="match status" value="1"/>
</dbReference>
<accession>A0A6J5CZ45</accession>
<evidence type="ECO:0000256" key="1">
    <source>
        <dbReference type="SAM" id="MobiDB-lite"/>
    </source>
</evidence>
<protein>
    <submittedName>
        <fullName evidence="2">Uncharacterized protein</fullName>
    </submittedName>
</protein>
<dbReference type="EMBL" id="CADIKH010000001">
    <property type="protein sequence ID" value="CAB3746105.1"/>
    <property type="molecule type" value="Genomic_DNA"/>
</dbReference>
<reference evidence="2 3" key="1">
    <citation type="submission" date="2020-04" db="EMBL/GenBank/DDBJ databases">
        <authorList>
            <person name="De Canck E."/>
        </authorList>
    </citation>
    <scope>NUCLEOTIDE SEQUENCE [LARGE SCALE GENOMIC DNA]</scope>
    <source>
        <strain evidence="2 3">LMG 29542</strain>
    </source>
</reference>
<dbReference type="RefSeq" id="WP_175224141.1">
    <property type="nucleotide sequence ID" value="NZ_CADIKH010000001.1"/>
</dbReference>
<feature type="compositionally biased region" description="Low complexity" evidence="1">
    <location>
        <begin position="265"/>
        <end position="295"/>
    </location>
</feature>
<dbReference type="AlphaFoldDB" id="A0A6J5CZ45"/>
<sequence>MQPISSLSVGNYVISGLDDIPALQDAWQTYLNNQTDAGKIAYNAAVANTAAALTSEIVGEGAAYAGNALIANMVNLLTNRSTMSLTQIASADTSILGDLATMIGQGITIAGLAENTVTPFIGGPTFTLGQAVNAAGFILSAIGAGLDAGTIKSVIQQDLQQMGLTPNANGIYTAVPNGLSNSNFVCDASNFATMWDIVQENNTDQISATPSSDPNSVATVIVNGEGSDIILSPGTPGNDLTLEVNGDENDISGVNSQSLSGDEINLSGNNNSANVSNSNVSLSSGSSATLTGTGNDIKAGPGSSVTLNPSDSNTVSDSASGASVVVANGSISASGNPNPMSGNTSDVISVDSDGSENVRTYNSSGFETSNMQINSAGQEADVQNFACTASNNYETSQINYDVSNGAETSDVQLNASGQEISEQDFIGTSTNNYETDQFNFNTSTNMETSDEQFDASGHEIELQTYAGTTGFDPQTGLITYDPSNGAETSSGQFNSSGQETGEELFVGTVTNNYETDLITYSTSTGMETSDEQFNSSGWETDIQYYPGTVGADLETNQVNYSTSNGAEISNWQYNAAGQETDEQDFVGTTTDDYETNQINYNVLNNMEISNWQFNAAGKETDEQDFTGTTTNDYETNQINYSTLNGMEISNWEYNSAGQETAEQVFIGTTGNDYETNQINYNVSNNMETSNILFNSSGQETEQLFYAGTTTNDYETEDALFNPEANYSYEIYRFNSGGAETQQDLYNQTTGRETDAMYFNPTTELETEEDIFNPSAGPYADEIIQYNTDGWEVEDQTFNASTGAVESTYLWDGSNPYAYEEEFSDGGGYFYEIDDFNPVTGALVSGTDYNSLTGAETNYYNGSTWTNYAPGDPTSTDYTDTGAGYLDNSGFLDDISFDIGDDPIILNLNGGTVQTTSLSNSSTNFDIQNNGQPVRTAWGTAGEGYLVYDPNDPADTAVVSDAGQLVSGFTQLQSLAQQADGTATGVLDASDSLWKDLKVWVDTTGTGQFQSGQLVSLDQLGITSIDLNAQQINQGNNGNTVEADSTFTWANGTTGDIAGVKLDYTPAGGKSSGQADDTNSVIDSQVHLATQSMSGFAPTIAASSVLAAQGVDPETVLAASAH</sequence>
<evidence type="ECO:0000313" key="2">
    <source>
        <dbReference type="EMBL" id="CAB3746105.1"/>
    </source>
</evidence>
<dbReference type="Proteomes" id="UP000494363">
    <property type="component" value="Unassembled WGS sequence"/>
</dbReference>
<gene>
    <name evidence="2" type="ORF">LMG29542_00125</name>
</gene>